<organism evidence="1 2">
    <name type="scientific">Nonomuraea montanisoli</name>
    <dbReference type="NCBI Taxonomy" id="2741721"/>
    <lineage>
        <taxon>Bacteria</taxon>
        <taxon>Bacillati</taxon>
        <taxon>Actinomycetota</taxon>
        <taxon>Actinomycetes</taxon>
        <taxon>Streptosporangiales</taxon>
        <taxon>Streptosporangiaceae</taxon>
        <taxon>Nonomuraea</taxon>
    </lineage>
</organism>
<comment type="caution">
    <text evidence="1">The sequence shown here is derived from an EMBL/GenBank/DDBJ whole genome shotgun (WGS) entry which is preliminary data.</text>
</comment>
<gene>
    <name evidence="1" type="ORF">HTZ77_40440</name>
</gene>
<accession>A0A7Y6IHC5</accession>
<sequence length="52" mass="5357">MLSDARTVRPTGAPASSWAISSPSMSWVSSPHIATSHSVSTREISAVATISS</sequence>
<dbReference type="Proteomes" id="UP000586042">
    <property type="component" value="Unassembled WGS sequence"/>
</dbReference>
<dbReference type="EMBL" id="JABWGN010000022">
    <property type="protein sequence ID" value="NUW37630.1"/>
    <property type="molecule type" value="Genomic_DNA"/>
</dbReference>
<evidence type="ECO:0000313" key="1">
    <source>
        <dbReference type="EMBL" id="NUW37630.1"/>
    </source>
</evidence>
<proteinExistence type="predicted"/>
<dbReference type="RefSeq" id="WP_175595081.1">
    <property type="nucleotide sequence ID" value="NZ_JABWGN010000022.1"/>
</dbReference>
<protein>
    <submittedName>
        <fullName evidence="1">Uncharacterized protein</fullName>
    </submittedName>
</protein>
<evidence type="ECO:0000313" key="2">
    <source>
        <dbReference type="Proteomes" id="UP000586042"/>
    </source>
</evidence>
<name>A0A7Y6IHC5_9ACTN</name>
<dbReference type="AlphaFoldDB" id="A0A7Y6IHC5"/>
<keyword evidence="2" id="KW-1185">Reference proteome</keyword>
<reference evidence="1 2" key="1">
    <citation type="submission" date="2020-06" db="EMBL/GenBank/DDBJ databases">
        <title>Nonomuraea sp. SMC257, a novel actinomycete isolated from soil.</title>
        <authorList>
            <person name="Chanama M."/>
        </authorList>
    </citation>
    <scope>NUCLEOTIDE SEQUENCE [LARGE SCALE GENOMIC DNA]</scope>
    <source>
        <strain evidence="1 2">SMC257</strain>
    </source>
</reference>